<dbReference type="OrthoDB" id="3038309at2759"/>
<accession>M5FWZ1</accession>
<dbReference type="Pfam" id="PF12862">
    <property type="entry name" value="ANAPC5"/>
    <property type="match status" value="2"/>
</dbReference>
<keyword evidence="4" id="KW-1185">Reference proteome</keyword>
<evidence type="ECO:0000313" key="3">
    <source>
        <dbReference type="EMBL" id="EJT97981.1"/>
    </source>
</evidence>
<protein>
    <recommendedName>
        <fullName evidence="2">Anaphase-promoting complex subunit 5 domain-containing protein</fullName>
    </recommendedName>
</protein>
<dbReference type="Gene3D" id="1.25.40.10">
    <property type="entry name" value="Tetratricopeptide repeat domain"/>
    <property type="match status" value="2"/>
</dbReference>
<dbReference type="GeneID" id="63688960"/>
<dbReference type="PANTHER" id="PTHR19959">
    <property type="entry name" value="KINESIN LIGHT CHAIN"/>
    <property type="match status" value="1"/>
</dbReference>
<dbReference type="HOGENOM" id="CLU_882841_0_0_1"/>
<proteinExistence type="predicted"/>
<dbReference type="SUPFAM" id="SSF48452">
    <property type="entry name" value="TPR-like"/>
    <property type="match status" value="1"/>
</dbReference>
<evidence type="ECO:0000256" key="1">
    <source>
        <dbReference type="SAM" id="MobiDB-lite"/>
    </source>
</evidence>
<feature type="domain" description="Anaphase-promoting complex subunit 5" evidence="2">
    <location>
        <begin position="173"/>
        <end position="221"/>
    </location>
</feature>
<sequence length="315" mass="35027">MTLCLDQLGIVLTTVGELEEAYQASNEAVQLRRVLINANPKAYSSQLAWSLGNLSEALARGGDIPNALMAIEEAVQLYKPLVEKDPRFTENLAWGLGTLSKRLAQVPGEHLGAKKALEAIQEAVELYRPLVSHHIEVYGQNLAWALGTLSQRLAETKRYSDALPAAQESVALLRDIADCKPETAITPDLALQLRNLASRYSDAGCSAEALETIEEAIKLYRLQCLRLPRRYNPELMRALHMKCTFLEVAGRRKEAPAPLRESIALLRDLEKRQPALYRTTLESYLQRLQELTVTVGSDDGETEETEAEHSHVEGE</sequence>
<organism evidence="3 4">
    <name type="scientific">Dacryopinax primogenitus (strain DJM 731)</name>
    <name type="common">Brown rot fungus</name>
    <dbReference type="NCBI Taxonomy" id="1858805"/>
    <lineage>
        <taxon>Eukaryota</taxon>
        <taxon>Fungi</taxon>
        <taxon>Dikarya</taxon>
        <taxon>Basidiomycota</taxon>
        <taxon>Agaricomycotina</taxon>
        <taxon>Dacrymycetes</taxon>
        <taxon>Dacrymycetales</taxon>
        <taxon>Dacrymycetaceae</taxon>
        <taxon>Dacryopinax</taxon>
    </lineage>
</organism>
<dbReference type="InterPro" id="IPR026000">
    <property type="entry name" value="Apc5_dom"/>
</dbReference>
<dbReference type="PANTHER" id="PTHR19959:SF119">
    <property type="entry name" value="FUNGAL LIPASE-LIKE DOMAIN-CONTAINING PROTEIN"/>
    <property type="match status" value="1"/>
</dbReference>
<gene>
    <name evidence="3" type="ORF">DACRYDRAFT_24888</name>
</gene>
<dbReference type="EMBL" id="JH795875">
    <property type="protein sequence ID" value="EJT97981.1"/>
    <property type="molecule type" value="Genomic_DNA"/>
</dbReference>
<reference evidence="3 4" key="1">
    <citation type="journal article" date="2012" name="Science">
        <title>The Paleozoic origin of enzymatic lignin decomposition reconstructed from 31 fungal genomes.</title>
        <authorList>
            <person name="Floudas D."/>
            <person name="Binder M."/>
            <person name="Riley R."/>
            <person name="Barry K."/>
            <person name="Blanchette R.A."/>
            <person name="Henrissat B."/>
            <person name="Martinez A.T."/>
            <person name="Otillar R."/>
            <person name="Spatafora J.W."/>
            <person name="Yadav J.S."/>
            <person name="Aerts A."/>
            <person name="Benoit I."/>
            <person name="Boyd A."/>
            <person name="Carlson A."/>
            <person name="Copeland A."/>
            <person name="Coutinho P.M."/>
            <person name="de Vries R.P."/>
            <person name="Ferreira P."/>
            <person name="Findley K."/>
            <person name="Foster B."/>
            <person name="Gaskell J."/>
            <person name="Glotzer D."/>
            <person name="Gorecki P."/>
            <person name="Heitman J."/>
            <person name="Hesse C."/>
            <person name="Hori C."/>
            <person name="Igarashi K."/>
            <person name="Jurgens J.A."/>
            <person name="Kallen N."/>
            <person name="Kersten P."/>
            <person name="Kohler A."/>
            <person name="Kuees U."/>
            <person name="Kumar T.K.A."/>
            <person name="Kuo A."/>
            <person name="LaButti K."/>
            <person name="Larrondo L.F."/>
            <person name="Lindquist E."/>
            <person name="Ling A."/>
            <person name="Lombard V."/>
            <person name="Lucas S."/>
            <person name="Lundell T."/>
            <person name="Martin R."/>
            <person name="McLaughlin D.J."/>
            <person name="Morgenstern I."/>
            <person name="Morin E."/>
            <person name="Murat C."/>
            <person name="Nagy L.G."/>
            <person name="Nolan M."/>
            <person name="Ohm R.A."/>
            <person name="Patyshakuliyeva A."/>
            <person name="Rokas A."/>
            <person name="Ruiz-Duenas F.J."/>
            <person name="Sabat G."/>
            <person name="Salamov A."/>
            <person name="Samejima M."/>
            <person name="Schmutz J."/>
            <person name="Slot J.C."/>
            <person name="St John F."/>
            <person name="Stenlid J."/>
            <person name="Sun H."/>
            <person name="Sun S."/>
            <person name="Syed K."/>
            <person name="Tsang A."/>
            <person name="Wiebenga A."/>
            <person name="Young D."/>
            <person name="Pisabarro A."/>
            <person name="Eastwood D.C."/>
            <person name="Martin F."/>
            <person name="Cullen D."/>
            <person name="Grigoriev I.V."/>
            <person name="Hibbett D.S."/>
        </authorList>
    </citation>
    <scope>NUCLEOTIDE SEQUENCE [LARGE SCALE GENOMIC DNA]</scope>
    <source>
        <strain evidence="3 4">DJM-731 SS1</strain>
    </source>
</reference>
<dbReference type="AlphaFoldDB" id="M5FWZ1"/>
<dbReference type="RefSeq" id="XP_040624879.1">
    <property type="nucleotide sequence ID" value="XM_040773898.1"/>
</dbReference>
<evidence type="ECO:0000313" key="4">
    <source>
        <dbReference type="Proteomes" id="UP000030653"/>
    </source>
</evidence>
<feature type="region of interest" description="Disordered" evidence="1">
    <location>
        <begin position="294"/>
        <end position="315"/>
    </location>
</feature>
<evidence type="ECO:0000259" key="2">
    <source>
        <dbReference type="Pfam" id="PF12862"/>
    </source>
</evidence>
<dbReference type="STRING" id="1858805.M5FWZ1"/>
<dbReference type="Proteomes" id="UP000030653">
    <property type="component" value="Unassembled WGS sequence"/>
</dbReference>
<dbReference type="InterPro" id="IPR011990">
    <property type="entry name" value="TPR-like_helical_dom_sf"/>
</dbReference>
<feature type="domain" description="Anaphase-promoting complex subunit 5" evidence="2">
    <location>
        <begin position="8"/>
        <end position="33"/>
    </location>
</feature>
<name>M5FWZ1_DACPD</name>